<dbReference type="Pfam" id="PF13525">
    <property type="entry name" value="YfiO"/>
    <property type="match status" value="1"/>
</dbReference>
<evidence type="ECO:0000313" key="4">
    <source>
        <dbReference type="Proteomes" id="UP000318017"/>
    </source>
</evidence>
<dbReference type="InterPro" id="IPR039565">
    <property type="entry name" value="BamD-like"/>
</dbReference>
<dbReference type="EMBL" id="CP036298">
    <property type="protein sequence ID" value="QDV21799.1"/>
    <property type="molecule type" value="Genomic_DNA"/>
</dbReference>
<feature type="domain" description="Outer membrane lipoprotein BamD-like" evidence="2">
    <location>
        <begin position="217"/>
        <end position="368"/>
    </location>
</feature>
<dbReference type="AlphaFoldDB" id="A0A518FZL5"/>
<protein>
    <submittedName>
        <fullName evidence="3">Outer membrane protein assembly factor BamD</fullName>
    </submittedName>
</protein>
<keyword evidence="1" id="KW-0732">Signal</keyword>
<reference evidence="3 4" key="1">
    <citation type="submission" date="2019-02" db="EMBL/GenBank/DDBJ databases">
        <title>Deep-cultivation of Planctomycetes and their phenomic and genomic characterization uncovers novel biology.</title>
        <authorList>
            <person name="Wiegand S."/>
            <person name="Jogler M."/>
            <person name="Boedeker C."/>
            <person name="Pinto D."/>
            <person name="Vollmers J."/>
            <person name="Rivas-Marin E."/>
            <person name="Kohn T."/>
            <person name="Peeters S.H."/>
            <person name="Heuer A."/>
            <person name="Rast P."/>
            <person name="Oberbeckmann S."/>
            <person name="Bunk B."/>
            <person name="Jeske O."/>
            <person name="Meyerdierks A."/>
            <person name="Storesund J.E."/>
            <person name="Kallscheuer N."/>
            <person name="Luecker S."/>
            <person name="Lage O.M."/>
            <person name="Pohl T."/>
            <person name="Merkel B.J."/>
            <person name="Hornburger P."/>
            <person name="Mueller R.-W."/>
            <person name="Bruemmer F."/>
            <person name="Labrenz M."/>
            <person name="Spormann A.M."/>
            <person name="Op den Camp H."/>
            <person name="Overmann J."/>
            <person name="Amann R."/>
            <person name="Jetten M.S.M."/>
            <person name="Mascher T."/>
            <person name="Medema M.H."/>
            <person name="Devos D.P."/>
            <person name="Kaster A.-K."/>
            <person name="Ovreas L."/>
            <person name="Rohde M."/>
            <person name="Galperin M.Y."/>
            <person name="Jogler C."/>
        </authorList>
    </citation>
    <scope>NUCLEOTIDE SEQUENCE [LARGE SCALE GENOMIC DNA]</scope>
    <source>
        <strain evidence="3 4">Q31a</strain>
    </source>
</reference>
<dbReference type="Gene3D" id="1.25.40.10">
    <property type="entry name" value="Tetratricopeptide repeat domain"/>
    <property type="match status" value="2"/>
</dbReference>
<gene>
    <name evidence="3" type="primary">bamD_1</name>
    <name evidence="3" type="ORF">Q31a_00780</name>
</gene>
<dbReference type="OrthoDB" id="274477at2"/>
<proteinExistence type="predicted"/>
<accession>A0A518FZL5</accession>
<dbReference type="Proteomes" id="UP000318017">
    <property type="component" value="Chromosome"/>
</dbReference>
<keyword evidence="4" id="KW-1185">Reference proteome</keyword>
<name>A0A518FZL5_9BACT</name>
<organism evidence="3 4">
    <name type="scientific">Aureliella helgolandensis</name>
    <dbReference type="NCBI Taxonomy" id="2527968"/>
    <lineage>
        <taxon>Bacteria</taxon>
        <taxon>Pseudomonadati</taxon>
        <taxon>Planctomycetota</taxon>
        <taxon>Planctomycetia</taxon>
        <taxon>Pirellulales</taxon>
        <taxon>Pirellulaceae</taxon>
        <taxon>Aureliella</taxon>
    </lineage>
</organism>
<dbReference type="InterPro" id="IPR011990">
    <property type="entry name" value="TPR-like_helical_dom_sf"/>
</dbReference>
<sequence length="411" mass="46965">MWLPYSIVVVSLCTNGCSIFSPSRGSQTDYAAAKRSIENPVGVGGEPYGDGTFRPEGVSAEREGVTSDFFERIGLRAKRRRDVDLAQSLYGQADAAFEAAKTLEGEARAEAFRKAAGLYKDAAKNWQSSGLEQDALLMQAESHFFAEDYYRAELVFSELVKEYPRNPYLDHVGSRRFEIADYWLKSDAHQHKPFVVLNVSDPKKPWNDTGGHGMRVLERIRIDDPTGKVSDDTTMRIAVEQYEKGKFEEAAMTFEDLRMTYPDSEHQFNAQFLEMQSLLASYQGPTYSSVPLTDAHKRVLQIVKQFPKEAEEHQQEINQAYSKIRFQMAERVWEQAEYRRKRSENSSAKFHYNRILEEYGDTPFAERAQTGLDAIQGEPSDPPQRFQSLLWIFGDTPDDGRPWREMPQSAE</sequence>
<evidence type="ECO:0000256" key="1">
    <source>
        <dbReference type="ARBA" id="ARBA00022729"/>
    </source>
</evidence>
<dbReference type="KEGG" id="ahel:Q31a_00780"/>
<evidence type="ECO:0000259" key="2">
    <source>
        <dbReference type="Pfam" id="PF13525"/>
    </source>
</evidence>
<evidence type="ECO:0000313" key="3">
    <source>
        <dbReference type="EMBL" id="QDV21799.1"/>
    </source>
</evidence>